<evidence type="ECO:0000313" key="2">
    <source>
        <dbReference type="EMBL" id="ADJ29390.1"/>
    </source>
</evidence>
<dbReference type="EMBL" id="CP002086">
    <property type="protein sequence ID" value="ADJ29390.1"/>
    <property type="molecule type" value="Genomic_DNA"/>
</dbReference>
<dbReference type="InterPro" id="IPR052894">
    <property type="entry name" value="AsmA-related"/>
</dbReference>
<dbReference type="OrthoDB" id="5749006at2"/>
<name>D8KA32_NITWC</name>
<dbReference type="HOGENOM" id="CLU_017234_2_0_6"/>
<dbReference type="STRING" id="105559.Nwat_2613"/>
<keyword evidence="3" id="KW-1185">Reference proteome</keyword>
<organism evidence="2 3">
    <name type="scientific">Nitrosococcus watsoni (strain C-113)</name>
    <dbReference type="NCBI Taxonomy" id="105559"/>
    <lineage>
        <taxon>Bacteria</taxon>
        <taxon>Pseudomonadati</taxon>
        <taxon>Pseudomonadota</taxon>
        <taxon>Gammaproteobacteria</taxon>
        <taxon>Chromatiales</taxon>
        <taxon>Chromatiaceae</taxon>
        <taxon>Nitrosococcus</taxon>
    </lineage>
</organism>
<dbReference type="InterPro" id="IPR007844">
    <property type="entry name" value="AsmA"/>
</dbReference>
<dbReference type="Pfam" id="PF05170">
    <property type="entry name" value="AsmA"/>
    <property type="match status" value="2"/>
</dbReference>
<sequence>MLKKLCVLLALIIAVLLLVIIVAIIVLDENRVKKWASSYVEQAYGRELVIAGDLKLDLLTLQPSITIKGIRLENAEWADKPNMATISKVFFQFELLPLILGKINLLDGEIRDGQVFLAEQKNKTNWNTFLPQEKKPPGYFAVEKIRSFKLSNFTVAYHNKAKKETHTLRMENIRLRDFYSPQRKVSFHGRIDTIPVSFQIDQKASNEKKVDKLLVLTGHIDTIALYATGDISGHPKRVKGKVRVKGTGETLSRLAKLAGLETRTFHAYDGSGTIDANIEDRWLNLTQLTINYGQSQMRGKLKIDLNEKRTLVRGNLLFPVLASPDFRPVAKKGAAELKEEVTDIDVKAQEKQSEKKKLFDDDPIEPFIPARLELYLRIKVDKYVGGDWDRLIQGGKLNIAIKERQLALHPLKIRMLGGKAVLKGLIDQSRNNLTGADLKLTANHFGLKKISEELADLDNKLNMDDIIGGNFDAVANLHASGSSPQGVASTLNGDLNFLVEDGYISSLLVEALQLDVTEALVSWLADNPKPELNCLVGLFDINSGRIETKSLLINTDDSNVVGNGFVDLDKELVRYVLTAREKDFSLTGAPIKIVTEGDLLNPRIDIGGKDSVLEVAAEVFATPIAKSFKNIFSGGRESKNKKLTNCKKFMADIARIQQESRRYEKIR</sequence>
<reference evidence="2 3" key="1">
    <citation type="submission" date="2010-06" db="EMBL/GenBank/DDBJ databases">
        <title>Complete sequence of chromosome of Nitrosococcus watsoni C-113.</title>
        <authorList>
            <consortium name="US DOE Joint Genome Institute"/>
            <person name="Lucas S."/>
            <person name="Copeland A."/>
            <person name="Lapidus A."/>
            <person name="Cheng J.-F."/>
            <person name="Bruce D."/>
            <person name="Goodwin L."/>
            <person name="Pitluck S."/>
            <person name="Malfatti S.A."/>
            <person name="Chain P.S.G."/>
            <person name="Land M."/>
            <person name="Hauser L."/>
            <person name="Kyrpides N."/>
            <person name="Ivanova N."/>
            <person name="Cambell M.A."/>
            <person name="Heidelberg J.F."/>
            <person name="Klotz M.G."/>
            <person name="Woyke T."/>
        </authorList>
    </citation>
    <scope>NUCLEOTIDE SEQUENCE [LARGE SCALE GENOMIC DNA]</scope>
    <source>
        <strain evidence="2 3">C-113</strain>
    </source>
</reference>
<dbReference type="GO" id="GO:0090313">
    <property type="term" value="P:regulation of protein targeting to membrane"/>
    <property type="evidence" value="ECO:0007669"/>
    <property type="project" value="TreeGrafter"/>
</dbReference>
<protein>
    <submittedName>
        <fullName evidence="2">AsmA family protein</fullName>
    </submittedName>
</protein>
<evidence type="ECO:0000313" key="3">
    <source>
        <dbReference type="Proteomes" id="UP000000393"/>
    </source>
</evidence>
<dbReference type="KEGG" id="nwa:Nwat_2613"/>
<dbReference type="AlphaFoldDB" id="D8KA32"/>
<feature type="domain" description="AsmA" evidence="1">
    <location>
        <begin position="279"/>
        <end position="548"/>
    </location>
</feature>
<dbReference type="eggNOG" id="COG2982">
    <property type="taxonomic scope" value="Bacteria"/>
</dbReference>
<proteinExistence type="predicted"/>
<dbReference type="Proteomes" id="UP000000393">
    <property type="component" value="Chromosome"/>
</dbReference>
<dbReference type="RefSeq" id="WP_013221458.1">
    <property type="nucleotide sequence ID" value="NC_014315.1"/>
</dbReference>
<dbReference type="PANTHER" id="PTHR30441:SF8">
    <property type="entry name" value="DUF748 DOMAIN-CONTAINING PROTEIN"/>
    <property type="match status" value="1"/>
</dbReference>
<evidence type="ECO:0000259" key="1">
    <source>
        <dbReference type="Pfam" id="PF05170"/>
    </source>
</evidence>
<gene>
    <name evidence="2" type="ordered locus">Nwat_2613</name>
</gene>
<feature type="domain" description="AsmA" evidence="1">
    <location>
        <begin position="1"/>
        <end position="165"/>
    </location>
</feature>
<accession>D8KA32</accession>
<dbReference type="GO" id="GO:0005886">
    <property type="term" value="C:plasma membrane"/>
    <property type="evidence" value="ECO:0007669"/>
    <property type="project" value="TreeGrafter"/>
</dbReference>
<dbReference type="PANTHER" id="PTHR30441">
    <property type="entry name" value="DUF748 DOMAIN-CONTAINING PROTEIN"/>
    <property type="match status" value="1"/>
</dbReference>